<organism evidence="1 2">
    <name type="scientific">Chitinophaga terrae</name>
    <name type="common">ex Kim and Jung 2007</name>
    <dbReference type="NCBI Taxonomy" id="408074"/>
    <lineage>
        <taxon>Bacteria</taxon>
        <taxon>Pseudomonadati</taxon>
        <taxon>Bacteroidota</taxon>
        <taxon>Chitinophagia</taxon>
        <taxon>Chitinophagales</taxon>
        <taxon>Chitinophagaceae</taxon>
        <taxon>Chitinophaga</taxon>
    </lineage>
</organism>
<sequence length="526" mass="58455">MKKNLWAWAPVCLVLLAACNGDGKKTGKDSATAPVATATVDTTGDDARISTETYVAEIISKRQEIEKQLPGSTPDKAVALYRSLALCADTALLAISANEGAWLDKYVNYYSEKEGAYVPPADVKERIRLLATAGIEPWNIGEGYTELRLVPNFFTGLFKSSLPPDYNTFLDIRAAEDTVLYSADAGLMISFNQVGKRVLSWEKFLDTYPGSVFAPVAREYYERYFYDYLFGEDNTPSFEKRGDASSLDPANKKEYLDFIQQHGDTKAGKIVKLFLERIAAGVSYVQLSNDLQDTIAQAFADKIALMPVQTDFGVSQIERLTKPVYDTVPGEIEISEGNTDEIERSLDTIMYVQQDNIPYCLAVYTNRGKGGGAPVSGWVDVWLFKKTEDRWQTASFLLNAGGGGMYGNSGYFNKLVRMGNNTIGIVVTGGITHMGSDVSWDDVIAWTGNKLEHQFNIVTQNMYNNGSGTQSCVINRWMFQQGRQEYYDLLIFPASCLVNTLPLDKVTIPYRNGHYTIPDSFQDRGI</sequence>
<reference evidence="2" key="1">
    <citation type="submission" date="2016-10" db="EMBL/GenBank/DDBJ databases">
        <authorList>
            <person name="Varghese N."/>
            <person name="Submissions S."/>
        </authorList>
    </citation>
    <scope>NUCLEOTIDE SEQUENCE [LARGE SCALE GENOMIC DNA]</scope>
    <source>
        <strain evidence="2">DSM 23920</strain>
    </source>
</reference>
<dbReference type="AlphaFoldDB" id="A0A1H4GCA5"/>
<name>A0A1H4GCA5_9BACT</name>
<proteinExistence type="predicted"/>
<accession>A0A1H4GCA5</accession>
<dbReference type="RefSeq" id="WP_089765436.1">
    <property type="nucleotide sequence ID" value="NZ_BKAT01000057.1"/>
</dbReference>
<dbReference type="Proteomes" id="UP000199656">
    <property type="component" value="Unassembled WGS sequence"/>
</dbReference>
<dbReference type="EMBL" id="FNRL01000035">
    <property type="protein sequence ID" value="SEB06538.1"/>
    <property type="molecule type" value="Genomic_DNA"/>
</dbReference>
<keyword evidence="2" id="KW-1185">Reference proteome</keyword>
<evidence type="ECO:0000313" key="2">
    <source>
        <dbReference type="Proteomes" id="UP000199656"/>
    </source>
</evidence>
<gene>
    <name evidence="1" type="ORF">SAMN05660909_05113</name>
</gene>
<evidence type="ECO:0000313" key="1">
    <source>
        <dbReference type="EMBL" id="SEB06538.1"/>
    </source>
</evidence>
<dbReference type="STRING" id="408074.SAMN05660909_05113"/>
<protein>
    <submittedName>
        <fullName evidence="1">Uncharacterized protein</fullName>
    </submittedName>
</protein>
<dbReference type="OrthoDB" id="8605367at2"/>
<dbReference type="PROSITE" id="PS51257">
    <property type="entry name" value="PROKAR_LIPOPROTEIN"/>
    <property type="match status" value="1"/>
</dbReference>